<proteinExistence type="predicted"/>
<dbReference type="KEGG" id="poz:I0K15_11230"/>
<protein>
    <submittedName>
        <fullName evidence="1">Uncharacterized protein</fullName>
    </submittedName>
</protein>
<sequence>MVGVQTLSRKSDALEDALGGKMRVAFDTSKSDEKFSDLLAQLRDVAKKPVSPETSSES</sequence>
<evidence type="ECO:0000313" key="2">
    <source>
        <dbReference type="Proteomes" id="UP000594800"/>
    </source>
</evidence>
<keyword evidence="2" id="KW-1185">Reference proteome</keyword>
<dbReference type="RefSeq" id="WP_196101612.1">
    <property type="nucleotide sequence ID" value="NZ_CP064942.1"/>
</dbReference>
<accession>A0A7S9QAS4</accession>
<organism evidence="1 2">
    <name type="scientific">Pontivivens ytuae</name>
    <dbReference type="NCBI Taxonomy" id="2789856"/>
    <lineage>
        <taxon>Bacteria</taxon>
        <taxon>Pseudomonadati</taxon>
        <taxon>Pseudomonadota</taxon>
        <taxon>Alphaproteobacteria</taxon>
        <taxon>Rhodobacterales</taxon>
        <taxon>Paracoccaceae</taxon>
        <taxon>Pontivivens</taxon>
    </lineage>
</organism>
<name>A0A7S9QAS4_9RHOB</name>
<dbReference type="Proteomes" id="UP000594800">
    <property type="component" value="Chromosome"/>
</dbReference>
<evidence type="ECO:0000313" key="1">
    <source>
        <dbReference type="EMBL" id="QPH52398.1"/>
    </source>
</evidence>
<reference evidence="1 2" key="1">
    <citation type="submission" date="2020-11" db="EMBL/GenBank/DDBJ databases">
        <title>Description of Pontivivens ytuae sp. nov. isolated from deep sea sediment of Mariana Trench.</title>
        <authorList>
            <person name="Wang Z."/>
            <person name="Sun Q.-L."/>
            <person name="Xu X.-D."/>
            <person name="Tang Y.-Z."/>
            <person name="Zhang J."/>
        </authorList>
    </citation>
    <scope>NUCLEOTIDE SEQUENCE [LARGE SCALE GENOMIC DNA]</scope>
    <source>
        <strain evidence="1 2">MT2928</strain>
    </source>
</reference>
<gene>
    <name evidence="1" type="ORF">I0K15_11230</name>
</gene>
<dbReference type="EMBL" id="CP064942">
    <property type="protein sequence ID" value="QPH52398.1"/>
    <property type="molecule type" value="Genomic_DNA"/>
</dbReference>
<dbReference type="AlphaFoldDB" id="A0A7S9QAS4"/>